<feature type="compositionally biased region" description="Low complexity" evidence="1">
    <location>
        <begin position="55"/>
        <end position="65"/>
    </location>
</feature>
<dbReference type="GeneID" id="28976219"/>
<feature type="region of interest" description="Disordered" evidence="1">
    <location>
        <begin position="602"/>
        <end position="636"/>
    </location>
</feature>
<accession>A0A194SAH4</accession>
<dbReference type="OMA" id="QWESYWS"/>
<protein>
    <recommendedName>
        <fullName evidence="4">Proteophosphoglycan ppg4</fullName>
    </recommendedName>
</protein>
<feature type="compositionally biased region" description="Low complexity" evidence="1">
    <location>
        <begin position="943"/>
        <end position="956"/>
    </location>
</feature>
<feature type="compositionally biased region" description="Acidic residues" evidence="1">
    <location>
        <begin position="334"/>
        <end position="355"/>
    </location>
</feature>
<feature type="region of interest" description="Disordered" evidence="1">
    <location>
        <begin position="801"/>
        <end position="848"/>
    </location>
</feature>
<feature type="region of interest" description="Disordered" evidence="1">
    <location>
        <begin position="1"/>
        <end position="539"/>
    </location>
</feature>
<feature type="compositionally biased region" description="Basic and acidic residues" evidence="1">
    <location>
        <begin position="508"/>
        <end position="520"/>
    </location>
</feature>
<evidence type="ECO:0000313" key="3">
    <source>
        <dbReference type="Proteomes" id="UP000053890"/>
    </source>
</evidence>
<feature type="compositionally biased region" description="Pro residues" evidence="1">
    <location>
        <begin position="613"/>
        <end position="633"/>
    </location>
</feature>
<organism evidence="2 3">
    <name type="scientific">Rhodotorula graminis (strain WP1)</name>
    <dbReference type="NCBI Taxonomy" id="578459"/>
    <lineage>
        <taxon>Eukaryota</taxon>
        <taxon>Fungi</taxon>
        <taxon>Dikarya</taxon>
        <taxon>Basidiomycota</taxon>
        <taxon>Pucciniomycotina</taxon>
        <taxon>Microbotryomycetes</taxon>
        <taxon>Sporidiobolales</taxon>
        <taxon>Sporidiobolaceae</taxon>
        <taxon>Rhodotorula</taxon>
    </lineage>
</organism>
<reference evidence="2 3" key="1">
    <citation type="journal article" date="2015" name="Front. Microbiol.">
        <title>Genome sequence of the plant growth promoting endophytic yeast Rhodotorula graminis WP1.</title>
        <authorList>
            <person name="Firrincieli A."/>
            <person name="Otillar R."/>
            <person name="Salamov A."/>
            <person name="Schmutz J."/>
            <person name="Khan Z."/>
            <person name="Redman R.S."/>
            <person name="Fleck N.D."/>
            <person name="Lindquist E."/>
            <person name="Grigoriev I.V."/>
            <person name="Doty S.L."/>
        </authorList>
    </citation>
    <scope>NUCLEOTIDE SEQUENCE [LARGE SCALE GENOMIC DNA]</scope>
    <source>
        <strain evidence="2 3">WP1</strain>
    </source>
</reference>
<gene>
    <name evidence="2" type="ORF">RHOBADRAFT_51310</name>
</gene>
<evidence type="ECO:0008006" key="4">
    <source>
        <dbReference type="Google" id="ProtNLM"/>
    </source>
</evidence>
<feature type="compositionally biased region" description="Low complexity" evidence="1">
    <location>
        <begin position="812"/>
        <end position="833"/>
    </location>
</feature>
<feature type="compositionally biased region" description="Pro residues" evidence="1">
    <location>
        <begin position="440"/>
        <end position="450"/>
    </location>
</feature>
<feature type="region of interest" description="Disordered" evidence="1">
    <location>
        <begin position="766"/>
        <end position="786"/>
    </location>
</feature>
<keyword evidence="3" id="KW-1185">Reference proteome</keyword>
<feature type="compositionally biased region" description="Low complexity" evidence="1">
    <location>
        <begin position="138"/>
        <end position="155"/>
    </location>
</feature>
<feature type="compositionally biased region" description="Low complexity" evidence="1">
    <location>
        <begin position="25"/>
        <end position="34"/>
    </location>
</feature>
<feature type="compositionally biased region" description="Acidic residues" evidence="1">
    <location>
        <begin position="966"/>
        <end position="981"/>
    </location>
</feature>
<dbReference type="OrthoDB" id="2526511at2759"/>
<feature type="compositionally biased region" description="Acidic residues" evidence="1">
    <location>
        <begin position="766"/>
        <end position="781"/>
    </location>
</feature>
<feature type="compositionally biased region" description="Low complexity" evidence="1">
    <location>
        <begin position="420"/>
        <end position="432"/>
    </location>
</feature>
<name>A0A194SAH4_RHOGW</name>
<evidence type="ECO:0000256" key="1">
    <source>
        <dbReference type="SAM" id="MobiDB-lite"/>
    </source>
</evidence>
<sequence length="1025" mass="106191">MDWANAGLGFKLAEPPASSTRRNQPPSRSAPAPRKSQQPRQRLLRPVDSVPLVTPRPSSSAAPRPTHTQSKLSLAPPQRPPLADKRNRRASPPPSSRDSNTKAKGRALVPDSDDSPAQPAPKPGWLSSMFGRAPRPRLPGSSSASSSTPSSAARPTNLGRAILHPVHPRRGPTIDWDGPELAADDDELFDEDARRKRRRTEDRGGFGRLDLCDEDVHAGFGTQLGDDDDRVRRTKRSLEMDAGDGEADVKPRTGRDAHLDAAPQHITLASSSSPTTSAVAARSVDDDDSELEPEPSTASSGSSAKRDLQAQLVPPLKRPPRVLVPDSDPLGGSDDADADELDGTVSDDDREDELDALVQRLGGASKGGAGARAGVDDSGFAEVSGMDVERGEEDDDDDPAGERDETPSPGDLAGPDEVVDLTVVPSSSPLVSNAHELLGPPRPSARPPLRPDADSSTSTSSGGSGGSSLGRTASGILMPPPALPRKRLRRGAPSTRAAELEAEAEVEAQARARVLVEDTQVRSPNKVGEPRQRPAPRPFTVVCDETQTQLDVDADLEHLDVEPLPLPPIPHYRTLPRLPRPPNLAGSGALSSPAVGGLAAAGGTFLSSDPDHLPPLPTPRPLAVPLSPSPARPAPTAIVNAGVAPHLTAPDTPHDPAWASLASAWAGARPPSPGPPRQTLLGDFFAVVPASQACATGGDEGELVEDSQVPLGAGAGAGAAESALEEALRRQKAVNLARERGVGRAGAAAHDAGGVEQAVDEVLEVEVEEDEVPDSDPEDDAPALSPSLRRTILLSTATATSTLVVPPPPSFRPLRPTAAPTSSSARSTPTAAAVPGPPSPLGTPIRKRFPRYSPGKLRLAVERWAGAGGPAPTAAPATAGPALESGATSARDVFGAASAPVPGAVEGEGAPCVGEGGEQGPSARPGAAGADETQWESYWSYPASSGEAATRAAGADEGAGRHDEPAYELEDDDDDDDDEESLALPPGWTRSARGELVRVPTPAATARADVSVELGEFEDETLAGW</sequence>
<feature type="compositionally biased region" description="Low complexity" evidence="1">
    <location>
        <begin position="269"/>
        <end position="282"/>
    </location>
</feature>
<dbReference type="Proteomes" id="UP000053890">
    <property type="component" value="Unassembled WGS sequence"/>
</dbReference>
<feature type="region of interest" description="Disordered" evidence="1">
    <location>
        <begin position="563"/>
        <end position="589"/>
    </location>
</feature>
<dbReference type="AlphaFoldDB" id="A0A194SAH4"/>
<dbReference type="RefSeq" id="XP_018273509.1">
    <property type="nucleotide sequence ID" value="XM_018415771.1"/>
</dbReference>
<evidence type="ECO:0000313" key="2">
    <source>
        <dbReference type="EMBL" id="KPV77460.1"/>
    </source>
</evidence>
<feature type="compositionally biased region" description="Basic and acidic residues" evidence="1">
    <location>
        <begin position="247"/>
        <end position="259"/>
    </location>
</feature>
<feature type="compositionally biased region" description="Basic and acidic residues" evidence="1">
    <location>
        <begin position="191"/>
        <end position="217"/>
    </location>
</feature>
<proteinExistence type="predicted"/>
<feature type="region of interest" description="Disordered" evidence="1">
    <location>
        <begin position="901"/>
        <end position="996"/>
    </location>
</feature>
<feature type="compositionally biased region" description="Acidic residues" evidence="1">
    <location>
        <begin position="390"/>
        <end position="399"/>
    </location>
</feature>
<dbReference type="EMBL" id="KQ474074">
    <property type="protein sequence ID" value="KPV77460.1"/>
    <property type="molecule type" value="Genomic_DNA"/>
</dbReference>